<dbReference type="InterPro" id="IPR036397">
    <property type="entry name" value="RNaseH_sf"/>
</dbReference>
<evidence type="ECO:0000313" key="3">
    <source>
        <dbReference type="WBParaSite" id="ECPE_0001617001-mRNA-1"/>
    </source>
</evidence>
<proteinExistence type="predicted"/>
<dbReference type="Gene3D" id="3.30.420.10">
    <property type="entry name" value="Ribonuclease H-like superfamily/Ribonuclease H"/>
    <property type="match status" value="1"/>
</dbReference>
<dbReference type="SUPFAM" id="SSF53098">
    <property type="entry name" value="Ribonuclease H-like"/>
    <property type="match status" value="1"/>
</dbReference>
<sequence>MSVALRRNWGGLLRATLGETKTSTEKRCECLMACLQSRALHIETVHSMSTDSVLMAWQRFVGRRSNPSNVFSDNGSNFVGAQKELSDWLMRLDKRALQDRLSPSESIGTKNIDRIM</sequence>
<dbReference type="AlphaFoldDB" id="A0A183BA92"/>
<evidence type="ECO:0000313" key="2">
    <source>
        <dbReference type="Proteomes" id="UP000272942"/>
    </source>
</evidence>
<dbReference type="Proteomes" id="UP000272942">
    <property type="component" value="Unassembled WGS sequence"/>
</dbReference>
<gene>
    <name evidence="1" type="ORF">ECPE_LOCUS16128</name>
</gene>
<name>A0A183BA92_9TREM</name>
<protein>
    <submittedName>
        <fullName evidence="3">Integrase catalytic domain-containing protein</fullName>
    </submittedName>
</protein>
<dbReference type="WBParaSite" id="ECPE_0001617001-mRNA-1">
    <property type="protein sequence ID" value="ECPE_0001617001-mRNA-1"/>
    <property type="gene ID" value="ECPE_0001617001"/>
</dbReference>
<dbReference type="PANTHER" id="PTHR47331">
    <property type="entry name" value="PHD-TYPE DOMAIN-CONTAINING PROTEIN"/>
    <property type="match status" value="1"/>
</dbReference>
<dbReference type="OrthoDB" id="10066543at2759"/>
<keyword evidence="2" id="KW-1185">Reference proteome</keyword>
<organism evidence="3">
    <name type="scientific">Echinostoma caproni</name>
    <dbReference type="NCBI Taxonomy" id="27848"/>
    <lineage>
        <taxon>Eukaryota</taxon>
        <taxon>Metazoa</taxon>
        <taxon>Spiralia</taxon>
        <taxon>Lophotrochozoa</taxon>
        <taxon>Platyhelminthes</taxon>
        <taxon>Trematoda</taxon>
        <taxon>Digenea</taxon>
        <taxon>Plagiorchiida</taxon>
        <taxon>Echinostomata</taxon>
        <taxon>Echinostomatoidea</taxon>
        <taxon>Echinostomatidae</taxon>
        <taxon>Echinostoma</taxon>
    </lineage>
</organism>
<dbReference type="GO" id="GO:0003676">
    <property type="term" value="F:nucleic acid binding"/>
    <property type="evidence" value="ECO:0007669"/>
    <property type="project" value="InterPro"/>
</dbReference>
<dbReference type="EMBL" id="UZAN01063064">
    <property type="protein sequence ID" value="VDP93400.1"/>
    <property type="molecule type" value="Genomic_DNA"/>
</dbReference>
<evidence type="ECO:0000313" key="1">
    <source>
        <dbReference type="EMBL" id="VDP93400.1"/>
    </source>
</evidence>
<reference evidence="3" key="1">
    <citation type="submission" date="2016-06" db="UniProtKB">
        <authorList>
            <consortium name="WormBaseParasite"/>
        </authorList>
    </citation>
    <scope>IDENTIFICATION</scope>
</reference>
<dbReference type="InterPro" id="IPR012337">
    <property type="entry name" value="RNaseH-like_sf"/>
</dbReference>
<accession>A0A183BA92</accession>
<reference evidence="1 2" key="2">
    <citation type="submission" date="2018-11" db="EMBL/GenBank/DDBJ databases">
        <authorList>
            <consortium name="Pathogen Informatics"/>
        </authorList>
    </citation>
    <scope>NUCLEOTIDE SEQUENCE [LARGE SCALE GENOMIC DNA]</scope>
    <source>
        <strain evidence="1 2">Egypt</strain>
    </source>
</reference>